<name>A0A7S1Y1J8_9STRA</name>
<accession>A0A7S1Y1J8</accession>
<evidence type="ECO:0000313" key="1">
    <source>
        <dbReference type="EMBL" id="CAD9274151.1"/>
    </source>
</evidence>
<sequence length="159" mass="18155">MKRSVHVPFPRQLIEGARLELLGTVPCFKVGRARRSGPHGPLNELQNQHLTFRFVARRAFLRAGDVLSSARCKTLERRSAEKFILTWMLWIKGYYAERIPRDIRHGTCVMERDSVLVCFRRACIISRAGMYVSAQVPTVEGAKERSGRDLREGTSSKQP</sequence>
<proteinExistence type="predicted"/>
<gene>
    <name evidence="1" type="ORF">GOCE00092_LOCUS3059</name>
</gene>
<organism evidence="1">
    <name type="scientific">Grammatophora oceanica</name>
    <dbReference type="NCBI Taxonomy" id="210454"/>
    <lineage>
        <taxon>Eukaryota</taxon>
        <taxon>Sar</taxon>
        <taxon>Stramenopiles</taxon>
        <taxon>Ochrophyta</taxon>
        <taxon>Bacillariophyta</taxon>
        <taxon>Fragilariophyceae</taxon>
        <taxon>Fragilariophycidae</taxon>
        <taxon>Rhabdonematales</taxon>
        <taxon>Grammatophoraceae</taxon>
        <taxon>Grammatophora</taxon>
    </lineage>
</organism>
<dbReference type="EMBL" id="HBGK01005799">
    <property type="protein sequence ID" value="CAD9274151.1"/>
    <property type="molecule type" value="Transcribed_RNA"/>
</dbReference>
<reference evidence="1" key="1">
    <citation type="submission" date="2021-01" db="EMBL/GenBank/DDBJ databases">
        <authorList>
            <person name="Corre E."/>
            <person name="Pelletier E."/>
            <person name="Niang G."/>
            <person name="Scheremetjew M."/>
            <person name="Finn R."/>
            <person name="Kale V."/>
            <person name="Holt S."/>
            <person name="Cochrane G."/>
            <person name="Meng A."/>
            <person name="Brown T."/>
            <person name="Cohen L."/>
        </authorList>
    </citation>
    <scope>NUCLEOTIDE SEQUENCE</scope>
    <source>
        <strain evidence="1">CCMP 410</strain>
    </source>
</reference>
<protein>
    <submittedName>
        <fullName evidence="1">Uncharacterized protein</fullName>
    </submittedName>
</protein>
<dbReference type="AlphaFoldDB" id="A0A7S1Y1J8"/>